<feature type="domain" description="DUF397" evidence="2">
    <location>
        <begin position="10"/>
        <end position="63"/>
    </location>
</feature>
<protein>
    <recommendedName>
        <fullName evidence="2">DUF397 domain-containing protein</fullName>
    </recommendedName>
</protein>
<evidence type="ECO:0000313" key="4">
    <source>
        <dbReference type="Proteomes" id="UP000653493"/>
    </source>
</evidence>
<proteinExistence type="predicted"/>
<dbReference type="Pfam" id="PF04149">
    <property type="entry name" value="DUF397"/>
    <property type="match status" value="1"/>
</dbReference>
<reference evidence="3" key="2">
    <citation type="submission" date="2020-09" db="EMBL/GenBank/DDBJ databases">
        <authorList>
            <person name="Sun Q."/>
            <person name="Ohkuma M."/>
        </authorList>
    </citation>
    <scope>NUCLEOTIDE SEQUENCE</scope>
    <source>
        <strain evidence="3">JCM 4234</strain>
    </source>
</reference>
<reference evidence="3" key="1">
    <citation type="journal article" date="2014" name="Int. J. Syst. Evol. Microbiol.">
        <title>Complete genome sequence of Corynebacterium casei LMG S-19264T (=DSM 44701T), isolated from a smear-ripened cheese.</title>
        <authorList>
            <consortium name="US DOE Joint Genome Institute (JGI-PGF)"/>
            <person name="Walter F."/>
            <person name="Albersmeier A."/>
            <person name="Kalinowski J."/>
            <person name="Ruckert C."/>
        </authorList>
    </citation>
    <scope>NUCLEOTIDE SEQUENCE</scope>
    <source>
        <strain evidence="3">JCM 4234</strain>
    </source>
</reference>
<organism evidence="3 4">
    <name type="scientific">Streptomyces griseoviridis</name>
    <dbReference type="NCBI Taxonomy" id="45398"/>
    <lineage>
        <taxon>Bacteria</taxon>
        <taxon>Bacillati</taxon>
        <taxon>Actinomycetota</taxon>
        <taxon>Actinomycetes</taxon>
        <taxon>Kitasatosporales</taxon>
        <taxon>Streptomycetaceae</taxon>
        <taxon>Streptomyces</taxon>
    </lineage>
</organism>
<evidence type="ECO:0000259" key="2">
    <source>
        <dbReference type="Pfam" id="PF04149"/>
    </source>
</evidence>
<feature type="region of interest" description="Disordered" evidence="1">
    <location>
        <begin position="1"/>
        <end position="23"/>
    </location>
</feature>
<name>A0A918G571_STRGD</name>
<dbReference type="InterPro" id="IPR007278">
    <property type="entry name" value="DUF397"/>
</dbReference>
<dbReference type="EMBL" id="BMSL01000001">
    <property type="protein sequence ID" value="GGS17652.1"/>
    <property type="molecule type" value="Genomic_DNA"/>
</dbReference>
<keyword evidence="4" id="KW-1185">Reference proteome</keyword>
<sequence>MRRDMTISGGWRKSSYSDGGDGNNCVEVASSPTHISLRDTKALHRGGLTFSAPAFRPFLDHLKSPRPRTP</sequence>
<gene>
    <name evidence="3" type="ORF">GCM10010238_02150</name>
</gene>
<evidence type="ECO:0000256" key="1">
    <source>
        <dbReference type="SAM" id="MobiDB-lite"/>
    </source>
</evidence>
<comment type="caution">
    <text evidence="3">The sequence shown here is derived from an EMBL/GenBank/DDBJ whole genome shotgun (WGS) entry which is preliminary data.</text>
</comment>
<evidence type="ECO:0000313" key="3">
    <source>
        <dbReference type="EMBL" id="GGS17652.1"/>
    </source>
</evidence>
<accession>A0A918G571</accession>
<dbReference type="AlphaFoldDB" id="A0A918G571"/>
<dbReference type="Proteomes" id="UP000653493">
    <property type="component" value="Unassembled WGS sequence"/>
</dbReference>